<accession>A0A835MRB3</accession>
<evidence type="ECO:0000313" key="1">
    <source>
        <dbReference type="EMBL" id="KAF9670551.1"/>
    </source>
</evidence>
<reference evidence="1 2" key="1">
    <citation type="submission" date="2020-10" db="EMBL/GenBank/DDBJ databases">
        <title>Plant Genome Project.</title>
        <authorList>
            <person name="Zhang R.-G."/>
        </authorList>
    </citation>
    <scope>NUCLEOTIDE SEQUENCE [LARGE SCALE GENOMIC DNA]</scope>
    <source>
        <strain evidence="1">FAFU-HL-1</strain>
        <tissue evidence="1">Leaf</tissue>
    </source>
</reference>
<gene>
    <name evidence="1" type="ORF">SADUNF_Sadunf13G0080800</name>
</gene>
<dbReference type="OrthoDB" id="1388075at2759"/>
<comment type="caution">
    <text evidence="1">The sequence shown here is derived from an EMBL/GenBank/DDBJ whole genome shotgun (WGS) entry which is preliminary data.</text>
</comment>
<dbReference type="AlphaFoldDB" id="A0A835MRB3"/>
<sequence>MDYMDQQGIPFKPTTFSAPEVASELVKLLASCALVRRAKSLFYAVPVKAYGYNEQWKDAIKLFDGMRTIWRFTINDFTFKAVPSISDQAGFSDDAC</sequence>
<name>A0A835MRB3_9ROSI</name>
<keyword evidence="2" id="KW-1185">Reference proteome</keyword>
<dbReference type="Proteomes" id="UP000657918">
    <property type="component" value="Unassembled WGS sequence"/>
</dbReference>
<protein>
    <submittedName>
        <fullName evidence="1">Uncharacterized protein</fullName>
    </submittedName>
</protein>
<dbReference type="EMBL" id="JADGMS010000013">
    <property type="protein sequence ID" value="KAF9670551.1"/>
    <property type="molecule type" value="Genomic_DNA"/>
</dbReference>
<organism evidence="1 2">
    <name type="scientific">Salix dunnii</name>
    <dbReference type="NCBI Taxonomy" id="1413687"/>
    <lineage>
        <taxon>Eukaryota</taxon>
        <taxon>Viridiplantae</taxon>
        <taxon>Streptophyta</taxon>
        <taxon>Embryophyta</taxon>
        <taxon>Tracheophyta</taxon>
        <taxon>Spermatophyta</taxon>
        <taxon>Magnoliopsida</taxon>
        <taxon>eudicotyledons</taxon>
        <taxon>Gunneridae</taxon>
        <taxon>Pentapetalae</taxon>
        <taxon>rosids</taxon>
        <taxon>fabids</taxon>
        <taxon>Malpighiales</taxon>
        <taxon>Salicaceae</taxon>
        <taxon>Saliceae</taxon>
        <taxon>Salix</taxon>
    </lineage>
</organism>
<proteinExistence type="predicted"/>
<evidence type="ECO:0000313" key="2">
    <source>
        <dbReference type="Proteomes" id="UP000657918"/>
    </source>
</evidence>